<name>A0A382MET6_9ZZZZ</name>
<feature type="non-terminal residue" evidence="2">
    <location>
        <position position="72"/>
    </location>
</feature>
<organism evidence="2">
    <name type="scientific">marine metagenome</name>
    <dbReference type="NCBI Taxonomy" id="408172"/>
    <lineage>
        <taxon>unclassified sequences</taxon>
        <taxon>metagenomes</taxon>
        <taxon>ecological metagenomes</taxon>
    </lineage>
</organism>
<accession>A0A382MET6</accession>
<proteinExistence type="predicted"/>
<dbReference type="AlphaFoldDB" id="A0A382MET6"/>
<evidence type="ECO:0000256" key="1">
    <source>
        <dbReference type="SAM" id="MobiDB-lite"/>
    </source>
</evidence>
<feature type="non-terminal residue" evidence="2">
    <location>
        <position position="1"/>
    </location>
</feature>
<sequence length="72" mass="7408">VRKYAVALVLLLVASACGSGSDEDSTGSPPSTTICEEAPHISGAQRPRDRVQVFVANGSGVPRRATAVSEVL</sequence>
<dbReference type="EMBL" id="UINC01093248">
    <property type="protein sequence ID" value="SVC47523.1"/>
    <property type="molecule type" value="Genomic_DNA"/>
</dbReference>
<evidence type="ECO:0000313" key="2">
    <source>
        <dbReference type="EMBL" id="SVC47523.1"/>
    </source>
</evidence>
<gene>
    <name evidence="2" type="ORF">METZ01_LOCUS300377</name>
</gene>
<reference evidence="2" key="1">
    <citation type="submission" date="2018-05" db="EMBL/GenBank/DDBJ databases">
        <authorList>
            <person name="Lanie J.A."/>
            <person name="Ng W.-L."/>
            <person name="Kazmierczak K.M."/>
            <person name="Andrzejewski T.M."/>
            <person name="Davidsen T.M."/>
            <person name="Wayne K.J."/>
            <person name="Tettelin H."/>
            <person name="Glass J.I."/>
            <person name="Rusch D."/>
            <person name="Podicherti R."/>
            <person name="Tsui H.-C.T."/>
            <person name="Winkler M.E."/>
        </authorList>
    </citation>
    <scope>NUCLEOTIDE SEQUENCE</scope>
</reference>
<protein>
    <submittedName>
        <fullName evidence="2">Uncharacterized protein</fullName>
    </submittedName>
</protein>
<feature type="region of interest" description="Disordered" evidence="1">
    <location>
        <begin position="17"/>
        <end position="47"/>
    </location>
</feature>